<dbReference type="OrthoDB" id="311720at2759"/>
<name>A0A5A8C8R8_CAFRO</name>
<dbReference type="PANTHER" id="PTHR13531:SF6">
    <property type="entry name" value="TMEM (HUMAN TRANSMEMBRANE PROTEIN) HOMOLOG"/>
    <property type="match status" value="1"/>
</dbReference>
<dbReference type="EMBL" id="VLTN01000001">
    <property type="protein sequence ID" value="KAA0157773.1"/>
    <property type="molecule type" value="Genomic_DNA"/>
</dbReference>
<evidence type="ECO:0008006" key="16">
    <source>
        <dbReference type="Google" id="ProtNLM"/>
    </source>
</evidence>
<evidence type="ECO:0000313" key="8">
    <source>
        <dbReference type="EMBL" id="KAA0149057.1"/>
    </source>
</evidence>
<dbReference type="EMBL" id="VLTO01000110">
    <property type="protein sequence ID" value="KAA0163556.1"/>
    <property type="molecule type" value="Genomic_DNA"/>
</dbReference>
<feature type="transmembrane region" description="Helical" evidence="6">
    <location>
        <begin position="21"/>
        <end position="39"/>
    </location>
</feature>
<keyword evidence="2 6" id="KW-0812">Transmembrane</keyword>
<dbReference type="EMBL" id="VLTL01000251">
    <property type="protein sequence ID" value="KAA0149057.1"/>
    <property type="molecule type" value="Genomic_DNA"/>
</dbReference>
<comment type="subcellular location">
    <subcellularLocation>
        <location evidence="1">Membrane</location>
        <topology evidence="1">Multi-pass membrane protein</topology>
    </subcellularLocation>
</comment>
<evidence type="ECO:0000256" key="3">
    <source>
        <dbReference type="ARBA" id="ARBA00022989"/>
    </source>
</evidence>
<organism evidence="8 14">
    <name type="scientific">Cafeteria roenbergensis</name>
    <name type="common">Marine flagellate</name>
    <dbReference type="NCBI Taxonomy" id="33653"/>
    <lineage>
        <taxon>Eukaryota</taxon>
        <taxon>Sar</taxon>
        <taxon>Stramenopiles</taxon>
        <taxon>Bigyra</taxon>
        <taxon>Opalozoa</taxon>
        <taxon>Bicosoecida</taxon>
        <taxon>Cafeteriaceae</taxon>
        <taxon>Cafeteria</taxon>
    </lineage>
</organism>
<dbReference type="Pfam" id="PF09799">
    <property type="entry name" value="Transmemb_17"/>
    <property type="match status" value="1"/>
</dbReference>
<dbReference type="InterPro" id="IPR019184">
    <property type="entry name" value="Uncharacterised_TM-17"/>
</dbReference>
<feature type="transmembrane region" description="Helical" evidence="6">
    <location>
        <begin position="51"/>
        <end position="71"/>
    </location>
</feature>
<dbReference type="AlphaFoldDB" id="A0A5A8C8R8"/>
<reference evidence="7" key="2">
    <citation type="submission" date="2021-01" db="EMBL/GenBank/DDBJ databases">
        <authorList>
            <person name="Corre E."/>
            <person name="Pelletier E."/>
            <person name="Niang G."/>
            <person name="Scheremetjew M."/>
            <person name="Finn R."/>
            <person name="Kale V."/>
            <person name="Holt S."/>
            <person name="Cochrane G."/>
            <person name="Meng A."/>
            <person name="Brown T."/>
            <person name="Cohen L."/>
        </authorList>
    </citation>
    <scope>NUCLEOTIDE SEQUENCE</scope>
    <source>
        <strain evidence="7">E4-10</strain>
    </source>
</reference>
<dbReference type="Proteomes" id="UP000322899">
    <property type="component" value="Unassembled WGS sequence"/>
</dbReference>
<evidence type="ECO:0000313" key="14">
    <source>
        <dbReference type="Proteomes" id="UP000324907"/>
    </source>
</evidence>
<evidence type="ECO:0000256" key="2">
    <source>
        <dbReference type="ARBA" id="ARBA00022692"/>
    </source>
</evidence>
<accession>A0A5A8C8R8</accession>
<dbReference type="EMBL" id="HBET01001211">
    <property type="protein sequence ID" value="CAD8556503.1"/>
    <property type="molecule type" value="Transcribed_RNA"/>
</dbReference>
<evidence type="ECO:0000256" key="5">
    <source>
        <dbReference type="SAM" id="MobiDB-lite"/>
    </source>
</evidence>
<proteinExistence type="predicted"/>
<evidence type="ECO:0000313" key="13">
    <source>
        <dbReference type="Proteomes" id="UP000323011"/>
    </source>
</evidence>
<feature type="transmembrane region" description="Helical" evidence="6">
    <location>
        <begin position="116"/>
        <end position="134"/>
    </location>
</feature>
<feature type="region of interest" description="Disordered" evidence="5">
    <location>
        <begin position="160"/>
        <end position="204"/>
    </location>
</feature>
<keyword evidence="3 6" id="KW-1133">Transmembrane helix</keyword>
<dbReference type="GO" id="GO:1905515">
    <property type="term" value="P:non-motile cilium assembly"/>
    <property type="evidence" value="ECO:0007669"/>
    <property type="project" value="TreeGrafter"/>
</dbReference>
<keyword evidence="13" id="KW-1185">Reference proteome</keyword>
<evidence type="ECO:0000256" key="1">
    <source>
        <dbReference type="ARBA" id="ARBA00004141"/>
    </source>
</evidence>
<dbReference type="OMA" id="LWWVSCI"/>
<protein>
    <recommendedName>
        <fullName evidence="16">Transmembrane protein 17</fullName>
    </recommendedName>
</protein>
<keyword evidence="4 6" id="KW-0472">Membrane</keyword>
<sequence length="230" mass="24786">MGVRLIEPASSPGLQQLVYYNFLYSLIHAVFVAGLVIWKVDGIDMNPIMKFIVPIFSGIWVLVEAIRLWLGFSGNLRERVPELAAFVLLTVFPQIPIMLLLGFIAVDRVPADAVTAAPQLVFLLLEAVVSFRTVRALMRKQTAEFFRACQTDVEGAARAGAVSAADEGPGTPASWQSHAGSDRTPLPDGVLDHGGEPSIGDVASAAGTGLSRTLFPAERRGSRSELLKED</sequence>
<evidence type="ECO:0000313" key="12">
    <source>
        <dbReference type="Proteomes" id="UP000322899"/>
    </source>
</evidence>
<dbReference type="Proteomes" id="UP000323011">
    <property type="component" value="Unassembled WGS sequence"/>
</dbReference>
<evidence type="ECO:0000313" key="10">
    <source>
        <dbReference type="EMBL" id="KAA0159248.1"/>
    </source>
</evidence>
<gene>
    <name evidence="7" type="ORF">CROE0942_LOCUS836</name>
    <name evidence="11" type="ORF">FNF27_07924</name>
    <name evidence="8" type="ORF">FNF28_07385</name>
    <name evidence="9" type="ORF">FNF29_00347</name>
    <name evidence="10" type="ORF">FNF31_04977</name>
</gene>
<evidence type="ECO:0000256" key="6">
    <source>
        <dbReference type="SAM" id="Phobius"/>
    </source>
</evidence>
<evidence type="ECO:0000313" key="9">
    <source>
        <dbReference type="EMBL" id="KAA0157773.1"/>
    </source>
</evidence>
<dbReference type="GO" id="GO:0016020">
    <property type="term" value="C:membrane"/>
    <property type="evidence" value="ECO:0007669"/>
    <property type="project" value="UniProtKB-SubCell"/>
</dbReference>
<evidence type="ECO:0000256" key="4">
    <source>
        <dbReference type="ARBA" id="ARBA00023136"/>
    </source>
</evidence>
<evidence type="ECO:0000313" key="7">
    <source>
        <dbReference type="EMBL" id="CAD8556503.1"/>
    </source>
</evidence>
<feature type="transmembrane region" description="Helical" evidence="6">
    <location>
        <begin position="83"/>
        <end position="104"/>
    </location>
</feature>
<dbReference type="PANTHER" id="PTHR13531">
    <property type="entry name" value="GEO07735P1-RELATED-RELATED"/>
    <property type="match status" value="1"/>
</dbReference>
<dbReference type="Proteomes" id="UP000325113">
    <property type="component" value="Unassembled WGS sequence"/>
</dbReference>
<dbReference type="Proteomes" id="UP000324907">
    <property type="component" value="Unassembled WGS sequence"/>
</dbReference>
<evidence type="ECO:0000313" key="15">
    <source>
        <dbReference type="Proteomes" id="UP000325113"/>
    </source>
</evidence>
<evidence type="ECO:0000313" key="11">
    <source>
        <dbReference type="EMBL" id="KAA0163556.1"/>
    </source>
</evidence>
<dbReference type="EMBL" id="VLTM01000056">
    <property type="protein sequence ID" value="KAA0159248.1"/>
    <property type="molecule type" value="Genomic_DNA"/>
</dbReference>
<dbReference type="GO" id="GO:0035869">
    <property type="term" value="C:ciliary transition zone"/>
    <property type="evidence" value="ECO:0007669"/>
    <property type="project" value="TreeGrafter"/>
</dbReference>
<reference evidence="12 14" key="1">
    <citation type="submission" date="2019-07" db="EMBL/GenBank/DDBJ databases">
        <title>Genomes of Cafeteria roenbergensis.</title>
        <authorList>
            <person name="Fischer M.G."/>
            <person name="Hackl T."/>
            <person name="Roman M."/>
        </authorList>
    </citation>
    <scope>NUCLEOTIDE SEQUENCE [LARGE SCALE GENOMIC DNA]</scope>
    <source>
        <strain evidence="9">BVI</strain>
        <strain evidence="10 15">Cflag</strain>
        <strain evidence="11 12">E4-10P</strain>
        <strain evidence="8 14">RCC970-E3</strain>
    </source>
</reference>